<dbReference type="NCBIfam" id="TIGR01557">
    <property type="entry name" value="myb_SHAQKYF"/>
    <property type="match status" value="1"/>
</dbReference>
<protein>
    <recommendedName>
        <fullName evidence="5">HTH myb-type domain-containing protein</fullName>
    </recommendedName>
</protein>
<dbReference type="InterPro" id="IPR001005">
    <property type="entry name" value="SANT/Myb"/>
</dbReference>
<keyword evidence="2" id="KW-0805">Transcription regulation</keyword>
<evidence type="ECO:0000313" key="6">
    <source>
        <dbReference type="EMBL" id="KAK9700097.1"/>
    </source>
</evidence>
<keyword evidence="7" id="KW-1185">Reference proteome</keyword>
<gene>
    <name evidence="6" type="ORF">RND81_08G217000</name>
</gene>
<dbReference type="InterPro" id="IPR017930">
    <property type="entry name" value="Myb_dom"/>
</dbReference>
<proteinExistence type="predicted"/>
<dbReference type="PANTHER" id="PTHR31442:SF29">
    <property type="entry name" value="HOMEODOMAIN-LIKE SUPERFAMILY PROTEIN"/>
    <property type="match status" value="1"/>
</dbReference>
<feature type="domain" description="HTH myb-type" evidence="5">
    <location>
        <begin position="94"/>
        <end position="153"/>
    </location>
</feature>
<dbReference type="GO" id="GO:0005634">
    <property type="term" value="C:nucleus"/>
    <property type="evidence" value="ECO:0007669"/>
    <property type="project" value="UniProtKB-SubCell"/>
</dbReference>
<dbReference type="PANTHER" id="PTHR31442">
    <property type="entry name" value="HOMEODOMAIN-LIKE SUPERFAMILY PROTEIN-RELATED"/>
    <property type="match status" value="1"/>
</dbReference>
<evidence type="ECO:0000256" key="2">
    <source>
        <dbReference type="ARBA" id="ARBA00023015"/>
    </source>
</evidence>
<dbReference type="InterPro" id="IPR044841">
    <property type="entry name" value="LUX/BOA-like"/>
</dbReference>
<evidence type="ECO:0000256" key="3">
    <source>
        <dbReference type="ARBA" id="ARBA00023163"/>
    </source>
</evidence>
<comment type="caution">
    <text evidence="6">The sequence shown here is derived from an EMBL/GenBank/DDBJ whole genome shotgun (WGS) entry which is preliminary data.</text>
</comment>
<evidence type="ECO:0000313" key="7">
    <source>
        <dbReference type="Proteomes" id="UP001443914"/>
    </source>
</evidence>
<keyword evidence="3" id="KW-0804">Transcription</keyword>
<dbReference type="AlphaFoldDB" id="A0AAW1J9F2"/>
<dbReference type="SUPFAM" id="SSF46689">
    <property type="entry name" value="Homeodomain-like"/>
    <property type="match status" value="1"/>
</dbReference>
<dbReference type="FunFam" id="1.10.10.60:FF:000007">
    <property type="entry name" value="Two-component response regulator"/>
    <property type="match status" value="1"/>
</dbReference>
<dbReference type="Gene3D" id="1.10.10.60">
    <property type="entry name" value="Homeodomain-like"/>
    <property type="match status" value="1"/>
</dbReference>
<evidence type="ECO:0000259" key="5">
    <source>
        <dbReference type="PROSITE" id="PS51294"/>
    </source>
</evidence>
<accession>A0AAW1J9F2</accession>
<evidence type="ECO:0000256" key="1">
    <source>
        <dbReference type="ARBA" id="ARBA00004123"/>
    </source>
</evidence>
<keyword evidence="4" id="KW-0539">Nucleus</keyword>
<dbReference type="InterPro" id="IPR006447">
    <property type="entry name" value="Myb_dom_plants"/>
</dbReference>
<name>A0AAW1J9F2_SAPOF</name>
<comment type="subcellular location">
    <subcellularLocation>
        <location evidence="1">Nucleus</location>
    </subcellularLocation>
</comment>
<organism evidence="6 7">
    <name type="scientific">Saponaria officinalis</name>
    <name type="common">Common soapwort</name>
    <name type="synonym">Lychnis saponaria</name>
    <dbReference type="NCBI Taxonomy" id="3572"/>
    <lineage>
        <taxon>Eukaryota</taxon>
        <taxon>Viridiplantae</taxon>
        <taxon>Streptophyta</taxon>
        <taxon>Embryophyta</taxon>
        <taxon>Tracheophyta</taxon>
        <taxon>Spermatophyta</taxon>
        <taxon>Magnoliopsida</taxon>
        <taxon>eudicotyledons</taxon>
        <taxon>Gunneridae</taxon>
        <taxon>Pentapetalae</taxon>
        <taxon>Caryophyllales</taxon>
        <taxon>Caryophyllaceae</taxon>
        <taxon>Caryophylleae</taxon>
        <taxon>Saponaria</taxon>
    </lineage>
</organism>
<dbReference type="Pfam" id="PF00249">
    <property type="entry name" value="Myb_DNA-binding"/>
    <property type="match status" value="1"/>
</dbReference>
<evidence type="ECO:0000256" key="4">
    <source>
        <dbReference type="ARBA" id="ARBA00023242"/>
    </source>
</evidence>
<dbReference type="EMBL" id="JBDFQZ010000008">
    <property type="protein sequence ID" value="KAK9700097.1"/>
    <property type="molecule type" value="Genomic_DNA"/>
</dbReference>
<sequence length="247" mass="27205">MEDQWEMGLPSNDELIPLTQSLITPELAFAFGITIGNCRSLIDLNKVSFDTFPTNRPKDESCNFDGMNLRLFPSVKRGGEVNPVSKGENGTSRAVKRPRLVWTPELHKRFVDVIEHLGINKAVPKTIMEMMNVEGLTRENVASHLQKYRIYLKRVDGLANDAQSATKRAPTLFDCDGFGSFSTPMPMALPQAHLHDTSLPLMPMSMPMSMVGPSLGAYGGGFGSGQSGFNCGIESGGFDMFWNQQRG</sequence>
<dbReference type="GO" id="GO:0003700">
    <property type="term" value="F:DNA-binding transcription factor activity"/>
    <property type="evidence" value="ECO:0007669"/>
    <property type="project" value="InterPro"/>
</dbReference>
<dbReference type="PROSITE" id="PS51294">
    <property type="entry name" value="HTH_MYB"/>
    <property type="match status" value="1"/>
</dbReference>
<reference evidence="6" key="1">
    <citation type="submission" date="2024-03" db="EMBL/GenBank/DDBJ databases">
        <title>WGS assembly of Saponaria officinalis var. Norfolk2.</title>
        <authorList>
            <person name="Jenkins J."/>
            <person name="Shu S."/>
            <person name="Grimwood J."/>
            <person name="Barry K."/>
            <person name="Goodstein D."/>
            <person name="Schmutz J."/>
            <person name="Leebens-Mack J."/>
            <person name="Osbourn A."/>
        </authorList>
    </citation>
    <scope>NUCLEOTIDE SEQUENCE [LARGE SCALE GENOMIC DNA]</scope>
    <source>
        <strain evidence="6">JIC</strain>
    </source>
</reference>
<dbReference type="InterPro" id="IPR009057">
    <property type="entry name" value="Homeodomain-like_sf"/>
</dbReference>
<dbReference type="GO" id="GO:0003677">
    <property type="term" value="F:DNA binding"/>
    <property type="evidence" value="ECO:0007669"/>
    <property type="project" value="InterPro"/>
</dbReference>
<dbReference type="Proteomes" id="UP001443914">
    <property type="component" value="Unassembled WGS sequence"/>
</dbReference>